<feature type="region of interest" description="Disordered" evidence="1">
    <location>
        <begin position="1"/>
        <end position="22"/>
    </location>
</feature>
<dbReference type="AlphaFoldDB" id="A0AAU9NW91"/>
<evidence type="ECO:0000313" key="2">
    <source>
        <dbReference type="EMBL" id="CAH1442062.1"/>
    </source>
</evidence>
<gene>
    <name evidence="2" type="ORF">LVIROSA_LOCUS28076</name>
</gene>
<comment type="caution">
    <text evidence="2">The sequence shown here is derived from an EMBL/GenBank/DDBJ whole genome shotgun (WGS) entry which is preliminary data.</text>
</comment>
<keyword evidence="3" id="KW-1185">Reference proteome</keyword>
<accession>A0AAU9NW91</accession>
<feature type="region of interest" description="Disordered" evidence="1">
    <location>
        <begin position="57"/>
        <end position="80"/>
    </location>
</feature>
<reference evidence="2 3" key="1">
    <citation type="submission" date="2022-01" db="EMBL/GenBank/DDBJ databases">
        <authorList>
            <person name="Xiong W."/>
            <person name="Schranz E."/>
        </authorList>
    </citation>
    <scope>NUCLEOTIDE SEQUENCE [LARGE SCALE GENOMIC DNA]</scope>
</reference>
<organism evidence="2 3">
    <name type="scientific">Lactuca virosa</name>
    <dbReference type="NCBI Taxonomy" id="75947"/>
    <lineage>
        <taxon>Eukaryota</taxon>
        <taxon>Viridiplantae</taxon>
        <taxon>Streptophyta</taxon>
        <taxon>Embryophyta</taxon>
        <taxon>Tracheophyta</taxon>
        <taxon>Spermatophyta</taxon>
        <taxon>Magnoliopsida</taxon>
        <taxon>eudicotyledons</taxon>
        <taxon>Gunneridae</taxon>
        <taxon>Pentapetalae</taxon>
        <taxon>asterids</taxon>
        <taxon>campanulids</taxon>
        <taxon>Asterales</taxon>
        <taxon>Asteraceae</taxon>
        <taxon>Cichorioideae</taxon>
        <taxon>Cichorieae</taxon>
        <taxon>Lactucinae</taxon>
        <taxon>Lactuca</taxon>
    </lineage>
</organism>
<evidence type="ECO:0000313" key="3">
    <source>
        <dbReference type="Proteomes" id="UP001157418"/>
    </source>
</evidence>
<dbReference type="Proteomes" id="UP001157418">
    <property type="component" value="Unassembled WGS sequence"/>
</dbReference>
<proteinExistence type="predicted"/>
<feature type="compositionally biased region" description="Basic and acidic residues" evidence="1">
    <location>
        <begin position="57"/>
        <end position="68"/>
    </location>
</feature>
<feature type="compositionally biased region" description="Basic residues" evidence="1">
    <location>
        <begin position="11"/>
        <end position="20"/>
    </location>
</feature>
<evidence type="ECO:0000256" key="1">
    <source>
        <dbReference type="SAM" id="MobiDB-lite"/>
    </source>
</evidence>
<name>A0AAU9NW91_9ASTR</name>
<protein>
    <submittedName>
        <fullName evidence="2">Uncharacterized protein</fullName>
    </submittedName>
</protein>
<dbReference type="EMBL" id="CAKMRJ010005412">
    <property type="protein sequence ID" value="CAH1442062.1"/>
    <property type="molecule type" value="Genomic_DNA"/>
</dbReference>
<sequence length="80" mass="8479">MLKQSISGMSGRRRNRKKKANAVSVTVVGKGSDNITGDQELIASAAVEKIQIFDEASHSNNDDLEKGDMSFAGGSSQCCC</sequence>